<proteinExistence type="predicted"/>
<gene>
    <name evidence="2" type="ORF">EJC49_18605</name>
</gene>
<sequence length="63" mass="7386">MGEVVNLRMARKRHDRAEKERIAAENRVLHGRSKADRKVDEAERQRGSLLLDGHRRDRPEGTR</sequence>
<dbReference type="AlphaFoldDB" id="A0A3R9YD47"/>
<dbReference type="InterPro" id="IPR025227">
    <property type="entry name" value="DUF4169"/>
</dbReference>
<dbReference type="OrthoDB" id="7173889at2"/>
<reference evidence="2 3" key="1">
    <citation type="submission" date="2018-12" db="EMBL/GenBank/DDBJ databases">
        <title>Mesorhizobium carbonis sp. nov., isolated from coal mine water.</title>
        <authorList>
            <person name="Xin W."/>
            <person name="Xu Z."/>
            <person name="Xiang F."/>
            <person name="Zhang J."/>
            <person name="Xi L."/>
            <person name="Liu J."/>
        </authorList>
    </citation>
    <scope>NUCLEOTIDE SEQUENCE [LARGE SCALE GENOMIC DNA]</scope>
    <source>
        <strain evidence="2 3">B2.3</strain>
    </source>
</reference>
<comment type="caution">
    <text evidence="2">The sequence shown here is derived from an EMBL/GenBank/DDBJ whole genome shotgun (WGS) entry which is preliminary data.</text>
</comment>
<dbReference type="EMBL" id="RWKW01000072">
    <property type="protein sequence ID" value="RST84848.1"/>
    <property type="molecule type" value="Genomic_DNA"/>
</dbReference>
<dbReference type="Proteomes" id="UP000278398">
    <property type="component" value="Unassembled WGS sequence"/>
</dbReference>
<name>A0A3R9YD47_9HYPH</name>
<protein>
    <submittedName>
        <fullName evidence="2">DUF4169 family protein</fullName>
    </submittedName>
</protein>
<evidence type="ECO:0000256" key="1">
    <source>
        <dbReference type="SAM" id="MobiDB-lite"/>
    </source>
</evidence>
<evidence type="ECO:0000313" key="3">
    <source>
        <dbReference type="Proteomes" id="UP000278398"/>
    </source>
</evidence>
<evidence type="ECO:0000313" key="2">
    <source>
        <dbReference type="EMBL" id="RST84848.1"/>
    </source>
</evidence>
<accession>A0A3R9YD47</accession>
<dbReference type="Pfam" id="PF13770">
    <property type="entry name" value="DUF4169"/>
    <property type="match status" value="1"/>
</dbReference>
<feature type="region of interest" description="Disordered" evidence="1">
    <location>
        <begin position="1"/>
        <end position="63"/>
    </location>
</feature>
<feature type="compositionally biased region" description="Basic and acidic residues" evidence="1">
    <location>
        <begin position="15"/>
        <end position="63"/>
    </location>
</feature>
<dbReference type="RefSeq" id="WP_126701440.1">
    <property type="nucleotide sequence ID" value="NZ_RWKW01000072.1"/>
</dbReference>
<organism evidence="2 3">
    <name type="scientific">Aquibium carbonis</name>
    <dbReference type="NCBI Taxonomy" id="2495581"/>
    <lineage>
        <taxon>Bacteria</taxon>
        <taxon>Pseudomonadati</taxon>
        <taxon>Pseudomonadota</taxon>
        <taxon>Alphaproteobacteria</taxon>
        <taxon>Hyphomicrobiales</taxon>
        <taxon>Phyllobacteriaceae</taxon>
        <taxon>Aquibium</taxon>
    </lineage>
</organism>
<keyword evidence="3" id="KW-1185">Reference proteome</keyword>